<sequence>MLADLLQEKIEDIGKDNVVQIVTDNGANYKAAEDCLRASAPLLIVLRAVDGDEKPAMPEMHTKKRNRLLHKRLNDIVFVSYNRKMRTRFQLMREKAGKKYDPLVIEEFNWDNEWADSLHVPIPSARGSDAVDELTWQHVNEATAGEDGEEEDEVEDPHDDAEVSDCEEDGNVPATEQDKAADPDEFDDGF</sequence>
<dbReference type="EMBL" id="GL002604">
    <property type="protein sequence ID" value="EES20094.1"/>
    <property type="molecule type" value="Genomic_DNA"/>
</dbReference>
<evidence type="ECO:0000256" key="1">
    <source>
        <dbReference type="SAM" id="MobiDB-lite"/>
    </source>
</evidence>
<protein>
    <recommendedName>
        <fullName evidence="2">DUF659 domain-containing protein</fullName>
    </recommendedName>
</protein>
<dbReference type="HOGENOM" id="CLU_1430353_0_0_1"/>
<feature type="compositionally biased region" description="Acidic residues" evidence="1">
    <location>
        <begin position="144"/>
        <end position="170"/>
    </location>
</feature>
<feature type="domain" description="DUF659" evidence="2">
    <location>
        <begin position="1"/>
        <end position="46"/>
    </location>
</feature>
<proteinExistence type="predicted"/>
<reference evidence="3" key="1">
    <citation type="journal article" date="2009" name="Nature">
        <title>The Sorghum bicolor genome and the diversification of grasses.</title>
        <authorList>
            <person name="Paterson A.H."/>
            <person name="Bowers J.E."/>
            <person name="Bruggmann R."/>
            <person name="Dubchak I."/>
            <person name="Grimwood J."/>
            <person name="Gundlach H."/>
            <person name="Haberer G."/>
            <person name="Hellsten U."/>
            <person name="Mitros T."/>
            <person name="Poliakov A."/>
            <person name="Schmutz J."/>
            <person name="Spannagl M."/>
            <person name="Tang H."/>
            <person name="Wang X."/>
            <person name="Wicker T."/>
            <person name="Bharti A.K."/>
            <person name="Chapman J."/>
            <person name="Feltus F.A."/>
            <person name="Gowik U."/>
            <person name="Grigoriev I.V."/>
            <person name="Lyons E."/>
            <person name="Maher C.A."/>
            <person name="Martis M."/>
            <person name="Narechania A."/>
            <person name="Otillar R.P."/>
            <person name="Penning B.W."/>
            <person name="Salamov A.A."/>
            <person name="Wang Y."/>
            <person name="Zhang L."/>
            <person name="Carpita N.C."/>
            <person name="Freeling M."/>
            <person name="Gingle A.R."/>
            <person name="Hash C.T."/>
            <person name="Keller B."/>
            <person name="Klein P."/>
            <person name="Kresovich S."/>
            <person name="McCann M.C."/>
            <person name="Ming R."/>
            <person name="Peterson D.G."/>
            <person name="Mehboob-ur-Rahman"/>
            <person name="Ware D."/>
            <person name="Westhoff P."/>
            <person name="Mayer K.F."/>
            <person name="Messing J."/>
            <person name="Rokhsar D.S."/>
        </authorList>
    </citation>
    <scope>NUCLEOTIDE SEQUENCE [LARGE SCALE GENOMIC DNA]</scope>
</reference>
<name>C6JRH9_SORBI</name>
<dbReference type="InterPro" id="IPR007021">
    <property type="entry name" value="DUF659"/>
</dbReference>
<dbReference type="Pfam" id="PF04937">
    <property type="entry name" value="DUF659"/>
    <property type="match status" value="1"/>
</dbReference>
<dbReference type="AlphaFoldDB" id="C6JRH9"/>
<gene>
    <name evidence="3" type="primary">Sb0010s003450</name>
    <name evidence="3" type="ORF">SORBIDRAFT_0010s003450</name>
</gene>
<accession>C6JRH9</accession>
<evidence type="ECO:0000259" key="2">
    <source>
        <dbReference type="Pfam" id="PF04937"/>
    </source>
</evidence>
<evidence type="ECO:0000313" key="3">
    <source>
        <dbReference type="EMBL" id="EES20094.1"/>
    </source>
</evidence>
<feature type="region of interest" description="Disordered" evidence="1">
    <location>
        <begin position="141"/>
        <end position="190"/>
    </location>
</feature>
<organism evidence="3">
    <name type="scientific">Sorghum bicolor</name>
    <name type="common">Sorghum</name>
    <name type="synonym">Sorghum vulgare</name>
    <dbReference type="NCBI Taxonomy" id="4558"/>
    <lineage>
        <taxon>Eukaryota</taxon>
        <taxon>Viridiplantae</taxon>
        <taxon>Streptophyta</taxon>
        <taxon>Embryophyta</taxon>
        <taxon>Tracheophyta</taxon>
        <taxon>Spermatophyta</taxon>
        <taxon>Magnoliopsida</taxon>
        <taxon>Liliopsida</taxon>
        <taxon>Poales</taxon>
        <taxon>Poaceae</taxon>
        <taxon>PACMAD clade</taxon>
        <taxon>Panicoideae</taxon>
        <taxon>Andropogonodae</taxon>
        <taxon>Andropogoneae</taxon>
        <taxon>Sorghinae</taxon>
        <taxon>Sorghum</taxon>
    </lineage>
</organism>